<keyword evidence="1" id="KW-0472">Membrane</keyword>
<accession>A0A3B0ZNT9</accession>
<keyword evidence="1" id="KW-1133">Transmembrane helix</keyword>
<dbReference type="EMBL" id="UOFR01000006">
    <property type="protein sequence ID" value="VAW90830.1"/>
    <property type="molecule type" value="Genomic_DNA"/>
</dbReference>
<proteinExistence type="predicted"/>
<gene>
    <name evidence="3" type="ORF">MNBD_GAMMA21-2145</name>
</gene>
<dbReference type="Pfam" id="PF07811">
    <property type="entry name" value="TadE"/>
    <property type="match status" value="1"/>
</dbReference>
<organism evidence="3">
    <name type="scientific">hydrothermal vent metagenome</name>
    <dbReference type="NCBI Taxonomy" id="652676"/>
    <lineage>
        <taxon>unclassified sequences</taxon>
        <taxon>metagenomes</taxon>
        <taxon>ecological metagenomes</taxon>
    </lineage>
</organism>
<keyword evidence="1" id="KW-0812">Transmembrane</keyword>
<feature type="transmembrane region" description="Helical" evidence="1">
    <location>
        <begin position="12"/>
        <end position="34"/>
    </location>
</feature>
<dbReference type="InterPro" id="IPR012495">
    <property type="entry name" value="TadE-like_dom"/>
</dbReference>
<reference evidence="3" key="1">
    <citation type="submission" date="2018-06" db="EMBL/GenBank/DDBJ databases">
        <authorList>
            <person name="Zhirakovskaya E."/>
        </authorList>
    </citation>
    <scope>NUCLEOTIDE SEQUENCE</scope>
</reference>
<evidence type="ECO:0000256" key="1">
    <source>
        <dbReference type="SAM" id="Phobius"/>
    </source>
</evidence>
<evidence type="ECO:0000313" key="3">
    <source>
        <dbReference type="EMBL" id="VAW90830.1"/>
    </source>
</evidence>
<dbReference type="AlphaFoldDB" id="A0A3B0ZNT9"/>
<name>A0A3B0ZNT9_9ZZZZ</name>
<feature type="domain" description="TadE-like" evidence="2">
    <location>
        <begin position="7"/>
        <end position="49"/>
    </location>
</feature>
<evidence type="ECO:0000259" key="2">
    <source>
        <dbReference type="Pfam" id="PF07811"/>
    </source>
</evidence>
<sequence>MISRQQGQSMTEFAIILPILLFLILGALQFIFIYQIKTTLNYATFEATRAGSLENAQIDAVQNGFSRAMAAYFTRPADDTDIEKSAAVVRARELVRQQIEDGLVRFERINPTKNSFDTFGEDVGGGMIEIPNSLLIFRDARPTDNRGLSIQDVNLLKIRITYCVDLIVPFANRIIETAAKGFTDSPDPGDSLTCENCDDFEAQCMDPDDSTRITIVSHAIIRMQSPAQTCPNCFANTEY</sequence>
<protein>
    <recommendedName>
        <fullName evidence="2">TadE-like domain-containing protein</fullName>
    </recommendedName>
</protein>